<dbReference type="AlphaFoldDB" id="A0A9E4ZZU7"/>
<dbReference type="EMBL" id="JAPVES010000029">
    <property type="protein sequence ID" value="MCZ3371869.1"/>
    <property type="molecule type" value="Genomic_DNA"/>
</dbReference>
<dbReference type="EMBL" id="JAPVER010000020">
    <property type="protein sequence ID" value="MCZ3366361.1"/>
    <property type="molecule type" value="Genomic_DNA"/>
</dbReference>
<keyword evidence="3" id="KW-1185">Reference proteome</keyword>
<evidence type="ECO:0000313" key="2">
    <source>
        <dbReference type="EMBL" id="MCZ3371869.1"/>
    </source>
</evidence>
<proteinExistence type="predicted"/>
<organism evidence="2">
    <name type="scientific">Methanobacterium veterum</name>
    <dbReference type="NCBI Taxonomy" id="408577"/>
    <lineage>
        <taxon>Archaea</taxon>
        <taxon>Methanobacteriati</taxon>
        <taxon>Methanobacteriota</taxon>
        <taxon>Methanomada group</taxon>
        <taxon>Methanobacteria</taxon>
        <taxon>Methanobacteriales</taxon>
        <taxon>Methanobacteriaceae</taxon>
        <taxon>Methanobacterium</taxon>
    </lineage>
</organism>
<protein>
    <submittedName>
        <fullName evidence="2">Uncharacterized protein</fullName>
    </submittedName>
</protein>
<dbReference type="RefSeq" id="WP_269221178.1">
    <property type="nucleotide sequence ID" value="NZ_JAPVER010000020.1"/>
</dbReference>
<accession>A0A9E4ZZU7</accession>
<dbReference type="Proteomes" id="UP001068021">
    <property type="component" value="Unassembled WGS sequence"/>
</dbReference>
<dbReference type="Proteomes" id="UP001074446">
    <property type="component" value="Unassembled WGS sequence"/>
</dbReference>
<gene>
    <name evidence="2" type="ORF">O3H35_04430</name>
    <name evidence="1" type="ORF">O3H54_10765</name>
</gene>
<reference evidence="2" key="1">
    <citation type="submission" date="2022-12" db="EMBL/GenBank/DDBJ databases">
        <title>Reclassification of two methanogenic archaea species isolated from the Kolyma lowland permafrost.</title>
        <authorList>
            <person name="Trubitsyn V.E."/>
            <person name="Rivkina E.M."/>
            <person name="Shcherbakova V.A."/>
        </authorList>
    </citation>
    <scope>NUCLEOTIDE SEQUENCE</scope>
    <source>
        <strain evidence="1">M2</strain>
        <strain evidence="2">MK4</strain>
    </source>
</reference>
<name>A0A9E4ZZU7_9EURY</name>
<evidence type="ECO:0000313" key="3">
    <source>
        <dbReference type="Proteomes" id="UP001068021"/>
    </source>
</evidence>
<sequence length="43" mass="5218">MVLKYETPLMEGIMERRKSQFTIDVVIDNEVVSLPNNWKDWEY</sequence>
<comment type="caution">
    <text evidence="2">The sequence shown here is derived from an EMBL/GenBank/DDBJ whole genome shotgun (WGS) entry which is preliminary data.</text>
</comment>
<evidence type="ECO:0000313" key="1">
    <source>
        <dbReference type="EMBL" id="MCZ3366361.1"/>
    </source>
</evidence>